<reference evidence="9 10" key="1">
    <citation type="journal article" date="2018" name="Nat. Ecol. Evol.">
        <title>Genomic signatures of mitonuclear coevolution across populations of Tigriopus californicus.</title>
        <authorList>
            <person name="Barreto F.S."/>
            <person name="Watson E.T."/>
            <person name="Lima T.G."/>
            <person name="Willett C.S."/>
            <person name="Edmands S."/>
            <person name="Li W."/>
            <person name="Burton R.S."/>
        </authorList>
    </citation>
    <scope>NUCLEOTIDE SEQUENCE [LARGE SCALE GENOMIC DNA]</scope>
    <source>
        <strain evidence="9 10">San Diego</strain>
    </source>
</reference>
<dbReference type="PANTHER" id="PTHR31542:SF1">
    <property type="entry name" value="LARGE RIBOSOMAL SUBUNIT PROTEIN ML50"/>
    <property type="match status" value="1"/>
</dbReference>
<evidence type="ECO:0000256" key="5">
    <source>
        <dbReference type="ARBA" id="ARBA00023274"/>
    </source>
</evidence>
<dbReference type="PANTHER" id="PTHR31542">
    <property type="entry name" value="39A RIBOSOMAL PROTEIN L50, MITOCHONDRIAL"/>
    <property type="match status" value="1"/>
</dbReference>
<evidence type="ECO:0000256" key="7">
    <source>
        <dbReference type="ARBA" id="ARBA00035398"/>
    </source>
</evidence>
<evidence type="ECO:0000313" key="10">
    <source>
        <dbReference type="Proteomes" id="UP000318571"/>
    </source>
</evidence>
<evidence type="ECO:0000256" key="3">
    <source>
        <dbReference type="ARBA" id="ARBA00022980"/>
    </source>
</evidence>
<evidence type="ECO:0000313" key="9">
    <source>
        <dbReference type="EMBL" id="TRY71574.1"/>
    </source>
</evidence>
<evidence type="ECO:0000256" key="2">
    <source>
        <dbReference type="ARBA" id="ARBA00008860"/>
    </source>
</evidence>
<comment type="caution">
    <text evidence="9">The sequence shown here is derived from an EMBL/GenBank/DDBJ whole genome shotgun (WGS) entry which is preliminary data.</text>
</comment>
<feature type="region of interest" description="Disordered" evidence="8">
    <location>
        <begin position="30"/>
        <end position="51"/>
    </location>
</feature>
<dbReference type="Proteomes" id="UP000318571">
    <property type="component" value="Chromosome 7"/>
</dbReference>
<comment type="subcellular location">
    <subcellularLocation>
        <location evidence="1">Mitochondrion</location>
    </subcellularLocation>
</comment>
<evidence type="ECO:0000256" key="8">
    <source>
        <dbReference type="SAM" id="MobiDB-lite"/>
    </source>
</evidence>
<keyword evidence="4" id="KW-0496">Mitochondrion</keyword>
<dbReference type="STRING" id="6832.A0A553P1K5"/>
<dbReference type="EMBL" id="VCGU01000008">
    <property type="protein sequence ID" value="TRY71574.1"/>
    <property type="molecule type" value="Genomic_DNA"/>
</dbReference>
<organism evidence="9 10">
    <name type="scientific">Tigriopus californicus</name>
    <name type="common">Marine copepod</name>
    <dbReference type="NCBI Taxonomy" id="6832"/>
    <lineage>
        <taxon>Eukaryota</taxon>
        <taxon>Metazoa</taxon>
        <taxon>Ecdysozoa</taxon>
        <taxon>Arthropoda</taxon>
        <taxon>Crustacea</taxon>
        <taxon>Multicrustacea</taxon>
        <taxon>Hexanauplia</taxon>
        <taxon>Copepoda</taxon>
        <taxon>Harpacticoida</taxon>
        <taxon>Harpacticidae</taxon>
        <taxon>Tigriopus</taxon>
    </lineage>
</organism>
<dbReference type="InterPro" id="IPR018305">
    <property type="entry name" value="Ribosomal_m50"/>
</dbReference>
<keyword evidence="3" id="KW-0689">Ribosomal protein</keyword>
<gene>
    <name evidence="9" type="ORF">TCAL_11293</name>
</gene>
<keyword evidence="5" id="KW-0687">Ribonucleoprotein</keyword>
<name>A0A553P1K5_TIGCA</name>
<evidence type="ECO:0000256" key="1">
    <source>
        <dbReference type="ARBA" id="ARBA00004173"/>
    </source>
</evidence>
<dbReference type="OMA" id="HIQYEYV"/>
<dbReference type="AlphaFoldDB" id="A0A553P1K5"/>
<protein>
    <recommendedName>
        <fullName evidence="6">Large ribosomal subunit protein mL50</fullName>
    </recommendedName>
    <alternativeName>
        <fullName evidence="7">39S ribosomal protein L50, mitochondrial</fullName>
    </alternativeName>
</protein>
<accession>A0A553P1K5</accession>
<dbReference type="GO" id="GO:0005762">
    <property type="term" value="C:mitochondrial large ribosomal subunit"/>
    <property type="evidence" value="ECO:0007669"/>
    <property type="project" value="TreeGrafter"/>
</dbReference>
<sequence length="253" mass="29479">MSNYVPKTFRYVHEEEVPPHIWERVYSSGKTPGDEATSAWKPTSLHSTSLRKRQRTIRKITRNLVPEKFKSYDSSTEKLMSFERQLGSLAQRGFLRAFKPYQPPEDVEERFMSVCADVVPGFEPGQSQDISHIALDLPLKAKVLSALEREFQHKVPNSMIHTMTTLDHVFLFYNSRVDTRTPYEKLHESKEEGQLPPNLNIQLNPVRFNPDGDHWSNITAFPGSNTIIVHPENRKKYKDVIWKRDAWEKNAWD</sequence>
<proteinExistence type="inferred from homology"/>
<evidence type="ECO:0000256" key="4">
    <source>
        <dbReference type="ARBA" id="ARBA00023128"/>
    </source>
</evidence>
<evidence type="ECO:0000256" key="6">
    <source>
        <dbReference type="ARBA" id="ARBA00035183"/>
    </source>
</evidence>
<comment type="similarity">
    <text evidence="2">Belongs to the mitochondrion-specific ribosomal protein mL50 family.</text>
</comment>
<keyword evidence="10" id="KW-1185">Reference proteome</keyword>